<protein>
    <submittedName>
        <fullName evidence="2">Uncharacterized protein</fullName>
    </submittedName>
</protein>
<organism evidence="2 3">
    <name type="scientific">Streptomyces turgidiscabies (strain Car8)</name>
    <dbReference type="NCBI Taxonomy" id="698760"/>
    <lineage>
        <taxon>Bacteria</taxon>
        <taxon>Bacillati</taxon>
        <taxon>Actinomycetota</taxon>
        <taxon>Actinomycetes</taxon>
        <taxon>Kitasatosporales</taxon>
        <taxon>Streptomycetaceae</taxon>
        <taxon>Streptomyces</taxon>
    </lineage>
</organism>
<comment type="caution">
    <text evidence="2">The sequence shown here is derived from an EMBL/GenBank/DDBJ whole genome shotgun (WGS) entry which is preliminary data.</text>
</comment>
<proteinExistence type="predicted"/>
<name>L7EXB1_STRT8</name>
<evidence type="ECO:0000256" key="1">
    <source>
        <dbReference type="SAM" id="MobiDB-lite"/>
    </source>
</evidence>
<reference evidence="2 3" key="1">
    <citation type="journal article" date="2011" name="Plasmid">
        <title>Streptomyces turgidiscabies Car8 contains a modular pathogenicity island that shares virulence genes with other actinobacterial plant pathogens.</title>
        <authorList>
            <person name="Huguet-Tapia J.C."/>
            <person name="Badger J.H."/>
            <person name="Loria R."/>
            <person name="Pettis G.S."/>
        </authorList>
    </citation>
    <scope>NUCLEOTIDE SEQUENCE [LARGE SCALE GENOMIC DNA]</scope>
    <source>
        <strain evidence="2 3">Car8</strain>
    </source>
</reference>
<accession>L7EXB1</accession>
<dbReference type="AlphaFoldDB" id="L7EXB1"/>
<evidence type="ECO:0000313" key="3">
    <source>
        <dbReference type="Proteomes" id="UP000010931"/>
    </source>
</evidence>
<evidence type="ECO:0000313" key="2">
    <source>
        <dbReference type="EMBL" id="ELP63672.1"/>
    </source>
</evidence>
<keyword evidence="3" id="KW-1185">Reference proteome</keyword>
<dbReference type="EMBL" id="AEJB01000510">
    <property type="protein sequence ID" value="ELP63672.1"/>
    <property type="molecule type" value="Genomic_DNA"/>
</dbReference>
<feature type="non-terminal residue" evidence="2">
    <location>
        <position position="22"/>
    </location>
</feature>
<gene>
    <name evidence="2" type="ORF">STRTUCAR8_08892</name>
</gene>
<sequence>MRRFAFGRGSGGGWSRSSPRPW</sequence>
<dbReference type="Proteomes" id="UP000010931">
    <property type="component" value="Unassembled WGS sequence"/>
</dbReference>
<feature type="region of interest" description="Disordered" evidence="1">
    <location>
        <begin position="1"/>
        <end position="22"/>
    </location>
</feature>